<evidence type="ECO:0000256" key="2">
    <source>
        <dbReference type="ARBA" id="ARBA00023015"/>
    </source>
</evidence>
<evidence type="ECO:0000256" key="1">
    <source>
        <dbReference type="ARBA" id="ARBA00009437"/>
    </source>
</evidence>
<dbReference type="Proteomes" id="UP000482960">
    <property type="component" value="Unassembled WGS sequence"/>
</dbReference>
<dbReference type="SUPFAM" id="SSF46785">
    <property type="entry name" value="Winged helix' DNA-binding domain"/>
    <property type="match status" value="1"/>
</dbReference>
<dbReference type="PANTHER" id="PTHR30126:SF40">
    <property type="entry name" value="HTH-TYPE TRANSCRIPTIONAL REGULATOR GLTR"/>
    <property type="match status" value="1"/>
</dbReference>
<organism evidence="6 7">
    <name type="scientific">Phytohabitans rumicis</name>
    <dbReference type="NCBI Taxonomy" id="1076125"/>
    <lineage>
        <taxon>Bacteria</taxon>
        <taxon>Bacillati</taxon>
        <taxon>Actinomycetota</taxon>
        <taxon>Actinomycetes</taxon>
        <taxon>Micromonosporales</taxon>
        <taxon>Micromonosporaceae</taxon>
    </lineage>
</organism>
<dbReference type="InterPro" id="IPR000847">
    <property type="entry name" value="LysR_HTH_N"/>
</dbReference>
<reference evidence="6 7" key="2">
    <citation type="submission" date="2020-03" db="EMBL/GenBank/DDBJ databases">
        <authorList>
            <person name="Ichikawa N."/>
            <person name="Kimura A."/>
            <person name="Kitahashi Y."/>
            <person name="Uohara A."/>
        </authorList>
    </citation>
    <scope>NUCLEOTIDE SEQUENCE [LARGE SCALE GENOMIC DNA]</scope>
    <source>
        <strain evidence="6 7">NBRC 108638</strain>
    </source>
</reference>
<dbReference type="SUPFAM" id="SSF53850">
    <property type="entry name" value="Periplasmic binding protein-like II"/>
    <property type="match status" value="1"/>
</dbReference>
<dbReference type="InterPro" id="IPR036390">
    <property type="entry name" value="WH_DNA-bd_sf"/>
</dbReference>
<dbReference type="Gene3D" id="3.40.190.10">
    <property type="entry name" value="Periplasmic binding protein-like II"/>
    <property type="match status" value="2"/>
</dbReference>
<keyword evidence="3" id="KW-0238">DNA-binding</keyword>
<comment type="similarity">
    <text evidence="1">Belongs to the LysR transcriptional regulatory family.</text>
</comment>
<protein>
    <submittedName>
        <fullName evidence="6">LysR family transcriptional regulator</fullName>
    </submittedName>
</protein>
<dbReference type="Gene3D" id="1.10.10.10">
    <property type="entry name" value="Winged helix-like DNA-binding domain superfamily/Winged helix DNA-binding domain"/>
    <property type="match status" value="1"/>
</dbReference>
<dbReference type="GO" id="GO:0003700">
    <property type="term" value="F:DNA-binding transcription factor activity"/>
    <property type="evidence" value="ECO:0007669"/>
    <property type="project" value="InterPro"/>
</dbReference>
<keyword evidence="4" id="KW-0804">Transcription</keyword>
<evidence type="ECO:0000259" key="5">
    <source>
        <dbReference type="PROSITE" id="PS50931"/>
    </source>
</evidence>
<keyword evidence="7" id="KW-1185">Reference proteome</keyword>
<evidence type="ECO:0000313" key="6">
    <source>
        <dbReference type="EMBL" id="GFJ94337.1"/>
    </source>
</evidence>
<evidence type="ECO:0000256" key="4">
    <source>
        <dbReference type="ARBA" id="ARBA00023163"/>
    </source>
</evidence>
<sequence length="298" mass="30435">MPIDPRRLAVLRAVADAGGVLAAASVLHLTPSAVSQHIARLEAETGVTLLDRSRLGGRRAAGLTAAGRLLAGHAGRLAEVLAAAERDLAALTGQVTGPVNVGGFPTAVRHILAPAAAAVAEAAPGVRVHIRLVEPKPGRSALRSGELDLLVTEADAADPEPELPGLRATRLLDDPYRIVVPARWGPVAGVAALLARPWVDGPPGSATHRVLDRLAAQHDAVLDRPHECLEFPAALAVVSAGLAAAVVPALALPTDLPGVRVVAGAAVGARRLDLVHRRGRHEPSPAAQLVADAIMAAG</sequence>
<feature type="domain" description="HTH lysR-type" evidence="5">
    <location>
        <begin position="3"/>
        <end position="64"/>
    </location>
</feature>
<gene>
    <name evidence="6" type="ORF">Prum_079790</name>
</gene>
<proteinExistence type="inferred from homology"/>
<keyword evidence="2" id="KW-0805">Transcription regulation</keyword>
<dbReference type="Pfam" id="PF00126">
    <property type="entry name" value="HTH_1"/>
    <property type="match status" value="1"/>
</dbReference>
<dbReference type="AlphaFoldDB" id="A0A6V8LJT8"/>
<dbReference type="GO" id="GO:0000976">
    <property type="term" value="F:transcription cis-regulatory region binding"/>
    <property type="evidence" value="ECO:0007669"/>
    <property type="project" value="TreeGrafter"/>
</dbReference>
<accession>A0A6V8LJT8</accession>
<dbReference type="RefSeq" id="WP_173081392.1">
    <property type="nucleotide sequence ID" value="NZ_BAABJB010000018.1"/>
</dbReference>
<evidence type="ECO:0000256" key="3">
    <source>
        <dbReference type="ARBA" id="ARBA00023125"/>
    </source>
</evidence>
<evidence type="ECO:0000313" key="7">
    <source>
        <dbReference type="Proteomes" id="UP000482960"/>
    </source>
</evidence>
<name>A0A6V8LJT8_9ACTN</name>
<dbReference type="EMBL" id="BLPG01000001">
    <property type="protein sequence ID" value="GFJ94337.1"/>
    <property type="molecule type" value="Genomic_DNA"/>
</dbReference>
<comment type="caution">
    <text evidence="6">The sequence shown here is derived from an EMBL/GenBank/DDBJ whole genome shotgun (WGS) entry which is preliminary data.</text>
</comment>
<dbReference type="Pfam" id="PF03466">
    <property type="entry name" value="LysR_substrate"/>
    <property type="match status" value="1"/>
</dbReference>
<dbReference type="InterPro" id="IPR005119">
    <property type="entry name" value="LysR_subst-bd"/>
</dbReference>
<dbReference type="InterPro" id="IPR036388">
    <property type="entry name" value="WH-like_DNA-bd_sf"/>
</dbReference>
<reference evidence="6 7" key="1">
    <citation type="submission" date="2020-03" db="EMBL/GenBank/DDBJ databases">
        <title>Whole genome shotgun sequence of Phytohabitans rumicis NBRC 108638.</title>
        <authorList>
            <person name="Komaki H."/>
            <person name="Tamura T."/>
        </authorList>
    </citation>
    <scope>NUCLEOTIDE SEQUENCE [LARGE SCALE GENOMIC DNA]</scope>
    <source>
        <strain evidence="6 7">NBRC 108638</strain>
    </source>
</reference>
<dbReference type="PROSITE" id="PS50931">
    <property type="entry name" value="HTH_LYSR"/>
    <property type="match status" value="1"/>
</dbReference>
<dbReference type="PANTHER" id="PTHR30126">
    <property type="entry name" value="HTH-TYPE TRANSCRIPTIONAL REGULATOR"/>
    <property type="match status" value="1"/>
</dbReference>